<dbReference type="PROSITE" id="PS50297">
    <property type="entry name" value="ANK_REP_REGION"/>
    <property type="match status" value="1"/>
</dbReference>
<organism evidence="3 4">
    <name type="scientific">Paralvinella palmiformis</name>
    <dbReference type="NCBI Taxonomy" id="53620"/>
    <lineage>
        <taxon>Eukaryota</taxon>
        <taxon>Metazoa</taxon>
        <taxon>Spiralia</taxon>
        <taxon>Lophotrochozoa</taxon>
        <taxon>Annelida</taxon>
        <taxon>Polychaeta</taxon>
        <taxon>Sedentaria</taxon>
        <taxon>Canalipalpata</taxon>
        <taxon>Terebellida</taxon>
        <taxon>Terebelliformia</taxon>
        <taxon>Alvinellidae</taxon>
        <taxon>Paralvinella</taxon>
    </lineage>
</organism>
<proteinExistence type="predicted"/>
<evidence type="ECO:0000256" key="1">
    <source>
        <dbReference type="PROSITE-ProRule" id="PRU00023"/>
    </source>
</evidence>
<keyword evidence="1" id="KW-0040">ANK repeat</keyword>
<evidence type="ECO:0000313" key="3">
    <source>
        <dbReference type="EMBL" id="KAK2168759.1"/>
    </source>
</evidence>
<dbReference type="SUPFAM" id="SSF48403">
    <property type="entry name" value="Ankyrin repeat"/>
    <property type="match status" value="1"/>
</dbReference>
<gene>
    <name evidence="3" type="ORF">LSH36_14g02033</name>
</gene>
<feature type="repeat" description="ANK" evidence="1">
    <location>
        <begin position="76"/>
        <end position="108"/>
    </location>
</feature>
<dbReference type="AlphaFoldDB" id="A0AAD9NIU8"/>
<reference evidence="3" key="1">
    <citation type="journal article" date="2023" name="Mol. Biol. Evol.">
        <title>Third-Generation Sequencing Reveals the Adaptive Role of the Epigenome in Three Deep-Sea Polychaetes.</title>
        <authorList>
            <person name="Perez M."/>
            <person name="Aroh O."/>
            <person name="Sun Y."/>
            <person name="Lan Y."/>
            <person name="Juniper S.K."/>
            <person name="Young C.R."/>
            <person name="Angers B."/>
            <person name="Qian P.Y."/>
        </authorList>
    </citation>
    <scope>NUCLEOTIDE SEQUENCE</scope>
    <source>
        <strain evidence="3">P08H-3</strain>
    </source>
</reference>
<dbReference type="Gene3D" id="1.25.40.20">
    <property type="entry name" value="Ankyrin repeat-containing domain"/>
    <property type="match status" value="1"/>
</dbReference>
<protein>
    <recommendedName>
        <fullName evidence="2">SOCS box domain-containing protein</fullName>
    </recommendedName>
</protein>
<feature type="domain" description="SOCS box" evidence="2">
    <location>
        <begin position="373"/>
        <end position="427"/>
    </location>
</feature>
<dbReference type="PROSITE" id="PS50225">
    <property type="entry name" value="SOCS"/>
    <property type="match status" value="1"/>
</dbReference>
<sequence length="439" mass="49498">MGNSSFPKAPLKAAITGGELSQLRCVLSELETNFARNAVTRGHCETALSASALTDSHQRNGGSYKLWLLSQPLNKKGDPALTLAIRSGQFHLIDYLLDCGVEVNTPNKDKETALDVLLKKFLPSESDILHYHFCPDIFPNAHPNDGDFVLPEEAKRLLRTGAKGPCLHMVILHLMKNEKKLREISELIPNLESDDNFRLSGLLLQAAVWFDKTDFLKDLLMKGVDPENFWKAQFIPTIVPNADYRQTVDIWERMSTETEGEYTLPSSPGEVTVDSSTSLQSLKLAFVQDWRADWFDCQNPDAQYRAGQLLTLDGATVMIKSANRSSVLDHVVNDIMQYLPPICGGPDLKRYPLMEHLMIAGYGFSVQQVLHFRLKYNLDFNPYLKYATSLKPLKHLSRLCIRSRVHPNVFHAVSKLKCLPSELQQYLLLGDIDDPQTEE</sequence>
<dbReference type="CDD" id="cd03716">
    <property type="entry name" value="SOCS_ASB_like"/>
    <property type="match status" value="1"/>
</dbReference>
<keyword evidence="4" id="KW-1185">Reference proteome</keyword>
<dbReference type="EMBL" id="JAODUP010000014">
    <property type="protein sequence ID" value="KAK2168759.1"/>
    <property type="molecule type" value="Genomic_DNA"/>
</dbReference>
<dbReference type="Proteomes" id="UP001208570">
    <property type="component" value="Unassembled WGS sequence"/>
</dbReference>
<evidence type="ECO:0000313" key="4">
    <source>
        <dbReference type="Proteomes" id="UP001208570"/>
    </source>
</evidence>
<evidence type="ECO:0000259" key="2">
    <source>
        <dbReference type="PROSITE" id="PS50225"/>
    </source>
</evidence>
<dbReference type="InterPro" id="IPR001496">
    <property type="entry name" value="SOCS_box"/>
</dbReference>
<dbReference type="Gene3D" id="1.10.750.20">
    <property type="entry name" value="SOCS box"/>
    <property type="match status" value="1"/>
</dbReference>
<dbReference type="PROSITE" id="PS50088">
    <property type="entry name" value="ANK_REPEAT"/>
    <property type="match status" value="1"/>
</dbReference>
<dbReference type="Pfam" id="PF07525">
    <property type="entry name" value="SOCS_box"/>
    <property type="match status" value="1"/>
</dbReference>
<dbReference type="InterPro" id="IPR036770">
    <property type="entry name" value="Ankyrin_rpt-contain_sf"/>
</dbReference>
<dbReference type="InterPro" id="IPR002110">
    <property type="entry name" value="Ankyrin_rpt"/>
</dbReference>
<accession>A0AAD9NIU8</accession>
<comment type="caution">
    <text evidence="3">The sequence shown here is derived from an EMBL/GenBank/DDBJ whole genome shotgun (WGS) entry which is preliminary data.</text>
</comment>
<name>A0AAD9NIU8_9ANNE</name>